<dbReference type="Proteomes" id="UP001301958">
    <property type="component" value="Unassembled WGS sequence"/>
</dbReference>
<dbReference type="EMBL" id="MU865604">
    <property type="protein sequence ID" value="KAK4220985.1"/>
    <property type="molecule type" value="Genomic_DNA"/>
</dbReference>
<gene>
    <name evidence="1" type="ORF">QBC38DRAFT_152433</name>
</gene>
<evidence type="ECO:0000313" key="2">
    <source>
        <dbReference type="Proteomes" id="UP001301958"/>
    </source>
</evidence>
<sequence length="70" mass="8131">MRIYLHTMSARVQGTKSDDKSLIQETYYRPALDRARGATLKKTSNIQLQPLRTTLKMLCARTLLSENRYI</sequence>
<reference evidence="1" key="1">
    <citation type="journal article" date="2023" name="Mol. Phylogenet. Evol.">
        <title>Genome-scale phylogeny and comparative genomics of the fungal order Sordariales.</title>
        <authorList>
            <person name="Hensen N."/>
            <person name="Bonometti L."/>
            <person name="Westerberg I."/>
            <person name="Brannstrom I.O."/>
            <person name="Guillou S."/>
            <person name="Cros-Aarteil S."/>
            <person name="Calhoun S."/>
            <person name="Haridas S."/>
            <person name="Kuo A."/>
            <person name="Mondo S."/>
            <person name="Pangilinan J."/>
            <person name="Riley R."/>
            <person name="LaButti K."/>
            <person name="Andreopoulos B."/>
            <person name="Lipzen A."/>
            <person name="Chen C."/>
            <person name="Yan M."/>
            <person name="Daum C."/>
            <person name="Ng V."/>
            <person name="Clum A."/>
            <person name="Steindorff A."/>
            <person name="Ohm R.A."/>
            <person name="Martin F."/>
            <person name="Silar P."/>
            <person name="Natvig D.O."/>
            <person name="Lalanne C."/>
            <person name="Gautier V."/>
            <person name="Ament-Velasquez S.L."/>
            <person name="Kruys A."/>
            <person name="Hutchinson M.I."/>
            <person name="Powell A.J."/>
            <person name="Barry K."/>
            <person name="Miller A.N."/>
            <person name="Grigoriev I.V."/>
            <person name="Debuchy R."/>
            <person name="Gladieux P."/>
            <person name="Hiltunen Thoren M."/>
            <person name="Johannesson H."/>
        </authorList>
    </citation>
    <scope>NUCLEOTIDE SEQUENCE</scope>
    <source>
        <strain evidence="1">CBS 990.96</strain>
    </source>
</reference>
<organism evidence="1 2">
    <name type="scientific">Podospora fimiseda</name>
    <dbReference type="NCBI Taxonomy" id="252190"/>
    <lineage>
        <taxon>Eukaryota</taxon>
        <taxon>Fungi</taxon>
        <taxon>Dikarya</taxon>
        <taxon>Ascomycota</taxon>
        <taxon>Pezizomycotina</taxon>
        <taxon>Sordariomycetes</taxon>
        <taxon>Sordariomycetidae</taxon>
        <taxon>Sordariales</taxon>
        <taxon>Podosporaceae</taxon>
        <taxon>Podospora</taxon>
    </lineage>
</organism>
<protein>
    <submittedName>
        <fullName evidence="1">Uncharacterized protein</fullName>
    </submittedName>
</protein>
<reference evidence="1" key="2">
    <citation type="submission" date="2023-05" db="EMBL/GenBank/DDBJ databases">
        <authorList>
            <consortium name="Lawrence Berkeley National Laboratory"/>
            <person name="Steindorff A."/>
            <person name="Hensen N."/>
            <person name="Bonometti L."/>
            <person name="Westerberg I."/>
            <person name="Brannstrom I.O."/>
            <person name="Guillou S."/>
            <person name="Cros-Aarteil S."/>
            <person name="Calhoun S."/>
            <person name="Haridas S."/>
            <person name="Kuo A."/>
            <person name="Mondo S."/>
            <person name="Pangilinan J."/>
            <person name="Riley R."/>
            <person name="Labutti K."/>
            <person name="Andreopoulos B."/>
            <person name="Lipzen A."/>
            <person name="Chen C."/>
            <person name="Yanf M."/>
            <person name="Daum C."/>
            <person name="Ng V."/>
            <person name="Clum A."/>
            <person name="Ohm R."/>
            <person name="Martin F."/>
            <person name="Silar P."/>
            <person name="Natvig D."/>
            <person name="Lalanne C."/>
            <person name="Gautier V."/>
            <person name="Ament-Velasquez S.L."/>
            <person name="Kruys A."/>
            <person name="Hutchinson M.I."/>
            <person name="Powell A.J."/>
            <person name="Barry K."/>
            <person name="Miller A.N."/>
            <person name="Grigoriev I.V."/>
            <person name="Debuchy R."/>
            <person name="Gladieux P."/>
            <person name="Thoren M.H."/>
            <person name="Johannesson H."/>
        </authorList>
    </citation>
    <scope>NUCLEOTIDE SEQUENCE</scope>
    <source>
        <strain evidence="1">CBS 990.96</strain>
    </source>
</reference>
<dbReference type="AlphaFoldDB" id="A0AAN6YNF6"/>
<comment type="caution">
    <text evidence="1">The sequence shown here is derived from an EMBL/GenBank/DDBJ whole genome shotgun (WGS) entry which is preliminary data.</text>
</comment>
<proteinExistence type="predicted"/>
<accession>A0AAN6YNF6</accession>
<name>A0AAN6YNF6_9PEZI</name>
<keyword evidence="2" id="KW-1185">Reference proteome</keyword>
<dbReference type="Pfam" id="PF04113">
    <property type="entry name" value="Gpi16"/>
    <property type="match status" value="1"/>
</dbReference>
<dbReference type="GO" id="GO:0042765">
    <property type="term" value="C:GPI-anchor transamidase complex"/>
    <property type="evidence" value="ECO:0007669"/>
    <property type="project" value="InterPro"/>
</dbReference>
<evidence type="ECO:0000313" key="1">
    <source>
        <dbReference type="EMBL" id="KAK4220985.1"/>
    </source>
</evidence>
<dbReference type="GO" id="GO:0016255">
    <property type="term" value="P:attachment of GPI anchor to protein"/>
    <property type="evidence" value="ECO:0007669"/>
    <property type="project" value="InterPro"/>
</dbReference>
<dbReference type="InterPro" id="IPR007245">
    <property type="entry name" value="PIG-T"/>
</dbReference>